<dbReference type="InterPro" id="IPR002491">
    <property type="entry name" value="ABC_transptr_periplasmic_BD"/>
</dbReference>
<accession>J9CP32</accession>
<name>J9CP32_9ZZZZ</name>
<dbReference type="PANTHER" id="PTHR30535">
    <property type="entry name" value="VITAMIN B12-BINDING PROTEIN"/>
    <property type="match status" value="1"/>
</dbReference>
<dbReference type="EMBL" id="AMCI01002774">
    <property type="protein sequence ID" value="EJX01886.1"/>
    <property type="molecule type" value="Genomic_DNA"/>
</dbReference>
<dbReference type="PANTHER" id="PTHR30535:SF34">
    <property type="entry name" value="MOLYBDATE-BINDING PROTEIN MOLA"/>
    <property type="match status" value="1"/>
</dbReference>
<dbReference type="Pfam" id="PF01497">
    <property type="entry name" value="Peripla_BP_2"/>
    <property type="match status" value="1"/>
</dbReference>
<dbReference type="Gene3D" id="3.40.50.1980">
    <property type="entry name" value="Nitrogenase molybdenum iron protein domain"/>
    <property type="match status" value="1"/>
</dbReference>
<dbReference type="PROSITE" id="PS50983">
    <property type="entry name" value="FE_B12_PBP"/>
    <property type="match status" value="1"/>
</dbReference>
<dbReference type="InterPro" id="IPR050902">
    <property type="entry name" value="ABC_Transporter_SBP"/>
</dbReference>
<evidence type="ECO:0000259" key="1">
    <source>
        <dbReference type="PROSITE" id="PS50983"/>
    </source>
</evidence>
<dbReference type="AlphaFoldDB" id="J9CP32"/>
<comment type="caution">
    <text evidence="2">The sequence shown here is derived from an EMBL/GenBank/DDBJ whole genome shotgun (WGS) entry which is preliminary data.</text>
</comment>
<protein>
    <submittedName>
        <fullName evidence="2">Periplasmic binding protein</fullName>
    </submittedName>
</protein>
<evidence type="ECO:0000313" key="2">
    <source>
        <dbReference type="EMBL" id="EJX01886.1"/>
    </source>
</evidence>
<gene>
    <name evidence="2" type="ORF">EVA_10009</name>
</gene>
<organism evidence="2">
    <name type="scientific">gut metagenome</name>
    <dbReference type="NCBI Taxonomy" id="749906"/>
    <lineage>
        <taxon>unclassified sequences</taxon>
        <taxon>metagenomes</taxon>
        <taxon>organismal metagenomes</taxon>
    </lineage>
</organism>
<reference evidence="2" key="1">
    <citation type="journal article" date="2012" name="PLoS ONE">
        <title>Gene sets for utilization of primary and secondary nutrition supplies in the distal gut of endangered iberian lynx.</title>
        <authorList>
            <person name="Alcaide M."/>
            <person name="Messina E."/>
            <person name="Richter M."/>
            <person name="Bargiela R."/>
            <person name="Peplies J."/>
            <person name="Huws S.A."/>
            <person name="Newbold C.J."/>
            <person name="Golyshin P.N."/>
            <person name="Simon M.A."/>
            <person name="Lopez G."/>
            <person name="Yakimov M.M."/>
            <person name="Ferrer M."/>
        </authorList>
    </citation>
    <scope>NUCLEOTIDE SEQUENCE</scope>
</reference>
<sequence length="113" mass="12634">MKNSEGSVLGEMLADLGCHNIADSEMSLLESLSMETILKEDPDYIFAVLQGSDTEKAQQSMQKALLSNPAWESLTAVKEGRFFIMDQTLYNLKPNARWGVAYEQLADILYPVE</sequence>
<proteinExistence type="predicted"/>
<feature type="domain" description="Fe/B12 periplasmic-binding" evidence="1">
    <location>
        <begin position="1"/>
        <end position="113"/>
    </location>
</feature>
<dbReference type="GO" id="GO:0071281">
    <property type="term" value="P:cellular response to iron ion"/>
    <property type="evidence" value="ECO:0007669"/>
    <property type="project" value="TreeGrafter"/>
</dbReference>
<dbReference type="SUPFAM" id="SSF53807">
    <property type="entry name" value="Helical backbone' metal receptor"/>
    <property type="match status" value="1"/>
</dbReference>